<evidence type="ECO:0000313" key="2">
    <source>
        <dbReference type="EMBL" id="MEQ2305374.1"/>
    </source>
</evidence>
<organism evidence="2 3">
    <name type="scientific">Ameca splendens</name>
    <dbReference type="NCBI Taxonomy" id="208324"/>
    <lineage>
        <taxon>Eukaryota</taxon>
        <taxon>Metazoa</taxon>
        <taxon>Chordata</taxon>
        <taxon>Craniata</taxon>
        <taxon>Vertebrata</taxon>
        <taxon>Euteleostomi</taxon>
        <taxon>Actinopterygii</taxon>
        <taxon>Neopterygii</taxon>
        <taxon>Teleostei</taxon>
        <taxon>Neoteleostei</taxon>
        <taxon>Acanthomorphata</taxon>
        <taxon>Ovalentaria</taxon>
        <taxon>Atherinomorphae</taxon>
        <taxon>Cyprinodontiformes</taxon>
        <taxon>Goodeidae</taxon>
        <taxon>Ameca</taxon>
    </lineage>
</organism>
<sequence length="104" mass="11319">MALFYARGLQESLRAVPLGCDPGATGSTELEDKRKGAFSATGCEQRRPLLTVDPPVGSVRTTAGIVRSPVWRKDPLLLSQTCSRSEQSAQGGDFSPWDEDHLWT</sequence>
<gene>
    <name evidence="2" type="ORF">AMECASPLE_037185</name>
</gene>
<feature type="region of interest" description="Disordered" evidence="1">
    <location>
        <begin position="82"/>
        <end position="104"/>
    </location>
</feature>
<evidence type="ECO:0000256" key="1">
    <source>
        <dbReference type="SAM" id="MobiDB-lite"/>
    </source>
</evidence>
<protein>
    <submittedName>
        <fullName evidence="2">Uncharacterized protein</fullName>
    </submittedName>
</protein>
<accession>A0ABV0ZHN0</accession>
<comment type="caution">
    <text evidence="2">The sequence shown here is derived from an EMBL/GenBank/DDBJ whole genome shotgun (WGS) entry which is preliminary data.</text>
</comment>
<name>A0ABV0ZHN0_9TELE</name>
<dbReference type="Proteomes" id="UP001469553">
    <property type="component" value="Unassembled WGS sequence"/>
</dbReference>
<proteinExistence type="predicted"/>
<reference evidence="2 3" key="1">
    <citation type="submission" date="2021-06" db="EMBL/GenBank/DDBJ databases">
        <authorList>
            <person name="Palmer J.M."/>
        </authorList>
    </citation>
    <scope>NUCLEOTIDE SEQUENCE [LARGE SCALE GENOMIC DNA]</scope>
    <source>
        <strain evidence="2 3">AS_MEX2019</strain>
        <tissue evidence="2">Muscle</tissue>
    </source>
</reference>
<dbReference type="EMBL" id="JAHRIP010062611">
    <property type="protein sequence ID" value="MEQ2305374.1"/>
    <property type="molecule type" value="Genomic_DNA"/>
</dbReference>
<keyword evidence="3" id="KW-1185">Reference proteome</keyword>
<evidence type="ECO:0000313" key="3">
    <source>
        <dbReference type="Proteomes" id="UP001469553"/>
    </source>
</evidence>